<evidence type="ECO:0000256" key="3">
    <source>
        <dbReference type="ARBA" id="ARBA00022527"/>
    </source>
</evidence>
<evidence type="ECO:0000256" key="2">
    <source>
        <dbReference type="ARBA" id="ARBA00012513"/>
    </source>
</evidence>
<feature type="compositionally biased region" description="Polar residues" evidence="10">
    <location>
        <begin position="547"/>
        <end position="571"/>
    </location>
</feature>
<feature type="compositionally biased region" description="Polar residues" evidence="10">
    <location>
        <begin position="1641"/>
        <end position="1653"/>
    </location>
</feature>
<feature type="region of interest" description="Disordered" evidence="10">
    <location>
        <begin position="84"/>
        <end position="143"/>
    </location>
</feature>
<dbReference type="InterPro" id="IPR007110">
    <property type="entry name" value="Ig-like_dom"/>
</dbReference>
<dbReference type="CDD" id="cd16973">
    <property type="entry name" value="Alpha_kinase_ALPK3"/>
    <property type="match status" value="1"/>
</dbReference>
<feature type="region of interest" description="Disordered" evidence="10">
    <location>
        <begin position="1103"/>
        <end position="1250"/>
    </location>
</feature>
<evidence type="ECO:0000256" key="9">
    <source>
        <dbReference type="ARBA" id="ARBA00048679"/>
    </source>
</evidence>
<evidence type="ECO:0000313" key="14">
    <source>
        <dbReference type="Proteomes" id="UP001221898"/>
    </source>
</evidence>
<dbReference type="InterPro" id="IPR036179">
    <property type="entry name" value="Ig-like_dom_sf"/>
</dbReference>
<protein>
    <recommendedName>
        <fullName evidence="2">non-specific serine/threonine protein kinase</fullName>
        <ecNumber evidence="2">2.7.11.1</ecNumber>
    </recommendedName>
</protein>
<dbReference type="PANTHER" id="PTHR47091">
    <property type="entry name" value="ALPHA-PROTEIN KINASE 2-RELATED"/>
    <property type="match status" value="1"/>
</dbReference>
<feature type="region of interest" description="Disordered" evidence="10">
    <location>
        <begin position="544"/>
        <end position="582"/>
    </location>
</feature>
<feature type="compositionally biased region" description="Polar residues" evidence="10">
    <location>
        <begin position="109"/>
        <end position="118"/>
    </location>
</feature>
<feature type="domain" description="Ig-like" evidence="11">
    <location>
        <begin position="1258"/>
        <end position="1346"/>
    </location>
</feature>
<feature type="compositionally biased region" description="Basic and acidic residues" evidence="10">
    <location>
        <begin position="331"/>
        <end position="352"/>
    </location>
</feature>
<dbReference type="GO" id="GO:0004674">
    <property type="term" value="F:protein serine/threonine kinase activity"/>
    <property type="evidence" value="ECO:0007669"/>
    <property type="project" value="UniProtKB-KW"/>
</dbReference>
<gene>
    <name evidence="13" type="ORF">AAFF_G00285710</name>
</gene>
<dbReference type="PROSITE" id="PS50835">
    <property type="entry name" value="IG_LIKE"/>
    <property type="match status" value="1"/>
</dbReference>
<evidence type="ECO:0000256" key="10">
    <source>
        <dbReference type="SAM" id="MobiDB-lite"/>
    </source>
</evidence>
<evidence type="ECO:0000259" key="12">
    <source>
        <dbReference type="PROSITE" id="PS51158"/>
    </source>
</evidence>
<feature type="compositionally biased region" description="Basic and acidic residues" evidence="10">
    <location>
        <begin position="383"/>
        <end position="392"/>
    </location>
</feature>
<keyword evidence="14" id="KW-1185">Reference proteome</keyword>
<dbReference type="InterPro" id="IPR013783">
    <property type="entry name" value="Ig-like_fold"/>
</dbReference>
<feature type="compositionally biased region" description="Polar residues" evidence="10">
    <location>
        <begin position="1182"/>
        <end position="1195"/>
    </location>
</feature>
<keyword evidence="3" id="KW-0723">Serine/threonine-protein kinase</keyword>
<feature type="region of interest" description="Disordered" evidence="10">
    <location>
        <begin position="1615"/>
        <end position="1681"/>
    </location>
</feature>
<dbReference type="Pfam" id="PF02816">
    <property type="entry name" value="Alpha_kinase"/>
    <property type="match status" value="1"/>
</dbReference>
<dbReference type="GO" id="GO:0005634">
    <property type="term" value="C:nucleus"/>
    <property type="evidence" value="ECO:0007669"/>
    <property type="project" value="TreeGrafter"/>
</dbReference>
<comment type="similarity">
    <text evidence="1">Belongs to the protein kinase superfamily. Alpha-type protein kinase family. ALPK subfamily.</text>
</comment>
<feature type="region of interest" description="Disordered" evidence="10">
    <location>
        <begin position="205"/>
        <end position="276"/>
    </location>
</feature>
<keyword evidence="7" id="KW-0393">Immunoglobulin domain</keyword>
<dbReference type="Gene3D" id="2.60.40.10">
    <property type="entry name" value="Immunoglobulins"/>
    <property type="match status" value="1"/>
</dbReference>
<dbReference type="EMBL" id="JAINUG010000004">
    <property type="protein sequence ID" value="KAJ8417344.1"/>
    <property type="molecule type" value="Genomic_DNA"/>
</dbReference>
<evidence type="ECO:0000256" key="8">
    <source>
        <dbReference type="ARBA" id="ARBA00047899"/>
    </source>
</evidence>
<feature type="region of interest" description="Disordered" evidence="10">
    <location>
        <begin position="331"/>
        <end position="371"/>
    </location>
</feature>
<evidence type="ECO:0000256" key="4">
    <source>
        <dbReference type="ARBA" id="ARBA00022679"/>
    </source>
</evidence>
<keyword evidence="4" id="KW-0808">Transferase</keyword>
<comment type="catalytic activity">
    <reaction evidence="9">
        <text>L-seryl-[protein] + ATP = O-phospho-L-seryl-[protein] + ADP + H(+)</text>
        <dbReference type="Rhea" id="RHEA:17989"/>
        <dbReference type="Rhea" id="RHEA-COMP:9863"/>
        <dbReference type="Rhea" id="RHEA-COMP:11604"/>
        <dbReference type="ChEBI" id="CHEBI:15378"/>
        <dbReference type="ChEBI" id="CHEBI:29999"/>
        <dbReference type="ChEBI" id="CHEBI:30616"/>
        <dbReference type="ChEBI" id="CHEBI:83421"/>
        <dbReference type="ChEBI" id="CHEBI:456216"/>
        <dbReference type="EC" id="2.7.11.1"/>
    </reaction>
</comment>
<feature type="region of interest" description="Disordered" evidence="10">
    <location>
        <begin position="383"/>
        <end position="457"/>
    </location>
</feature>
<comment type="catalytic activity">
    <reaction evidence="8">
        <text>L-threonyl-[protein] + ATP = O-phospho-L-threonyl-[protein] + ADP + H(+)</text>
        <dbReference type="Rhea" id="RHEA:46608"/>
        <dbReference type="Rhea" id="RHEA-COMP:11060"/>
        <dbReference type="Rhea" id="RHEA-COMP:11605"/>
        <dbReference type="ChEBI" id="CHEBI:15378"/>
        <dbReference type="ChEBI" id="CHEBI:30013"/>
        <dbReference type="ChEBI" id="CHEBI:30616"/>
        <dbReference type="ChEBI" id="CHEBI:61977"/>
        <dbReference type="ChEBI" id="CHEBI:456216"/>
        <dbReference type="EC" id="2.7.11.1"/>
    </reaction>
</comment>
<organism evidence="13 14">
    <name type="scientific">Aldrovandia affinis</name>
    <dbReference type="NCBI Taxonomy" id="143900"/>
    <lineage>
        <taxon>Eukaryota</taxon>
        <taxon>Metazoa</taxon>
        <taxon>Chordata</taxon>
        <taxon>Craniata</taxon>
        <taxon>Vertebrata</taxon>
        <taxon>Euteleostomi</taxon>
        <taxon>Actinopterygii</taxon>
        <taxon>Neopterygii</taxon>
        <taxon>Teleostei</taxon>
        <taxon>Notacanthiformes</taxon>
        <taxon>Halosauridae</taxon>
        <taxon>Aldrovandia</taxon>
    </lineage>
</organism>
<dbReference type="GO" id="GO:0055013">
    <property type="term" value="P:cardiac muscle cell development"/>
    <property type="evidence" value="ECO:0007669"/>
    <property type="project" value="TreeGrafter"/>
</dbReference>
<feature type="compositionally biased region" description="Pro residues" evidence="10">
    <location>
        <begin position="354"/>
        <end position="366"/>
    </location>
</feature>
<comment type="caution">
    <text evidence="13">The sequence shown here is derived from an EMBL/GenBank/DDBJ whole genome shotgun (WGS) entry which is preliminary data.</text>
</comment>
<name>A0AAD7X2S3_9TELE</name>
<evidence type="ECO:0000256" key="1">
    <source>
        <dbReference type="ARBA" id="ARBA00008651"/>
    </source>
</evidence>
<dbReference type="InterPro" id="IPR011009">
    <property type="entry name" value="Kinase-like_dom_sf"/>
</dbReference>
<dbReference type="Proteomes" id="UP001221898">
    <property type="component" value="Unassembled WGS sequence"/>
</dbReference>
<keyword evidence="6" id="KW-1015">Disulfide bond</keyword>
<feature type="compositionally biased region" description="Polar residues" evidence="10">
    <location>
        <begin position="505"/>
        <end position="520"/>
    </location>
</feature>
<evidence type="ECO:0000256" key="7">
    <source>
        <dbReference type="ARBA" id="ARBA00023319"/>
    </source>
</evidence>
<feature type="compositionally biased region" description="Basic and acidic residues" evidence="10">
    <location>
        <begin position="839"/>
        <end position="852"/>
    </location>
</feature>
<dbReference type="SMART" id="SM00811">
    <property type="entry name" value="Alpha_kinase"/>
    <property type="match status" value="1"/>
</dbReference>
<evidence type="ECO:0000259" key="11">
    <source>
        <dbReference type="PROSITE" id="PS50835"/>
    </source>
</evidence>
<dbReference type="PROSITE" id="PS51158">
    <property type="entry name" value="ALPHA_KINASE"/>
    <property type="match status" value="1"/>
</dbReference>
<evidence type="ECO:0000313" key="13">
    <source>
        <dbReference type="EMBL" id="KAJ8417344.1"/>
    </source>
</evidence>
<evidence type="ECO:0000256" key="5">
    <source>
        <dbReference type="ARBA" id="ARBA00022777"/>
    </source>
</evidence>
<feature type="region of interest" description="Disordered" evidence="10">
    <location>
        <begin position="1"/>
        <end position="38"/>
    </location>
</feature>
<dbReference type="EC" id="2.7.11.1" evidence="2"/>
<dbReference type="InterPro" id="IPR004166">
    <property type="entry name" value="a-kinase_dom"/>
</dbReference>
<feature type="region of interest" description="Disordered" evidence="10">
    <location>
        <begin position="831"/>
        <end position="862"/>
    </location>
</feature>
<accession>A0AAD7X2S3</accession>
<keyword evidence="5" id="KW-0418">Kinase</keyword>
<dbReference type="SUPFAM" id="SSF48726">
    <property type="entry name" value="Immunoglobulin"/>
    <property type="match status" value="1"/>
</dbReference>
<feature type="domain" description="Alpha-type protein kinase" evidence="12">
    <location>
        <begin position="1374"/>
        <end position="1605"/>
    </location>
</feature>
<dbReference type="SUPFAM" id="SSF56112">
    <property type="entry name" value="Protein kinase-like (PK-like)"/>
    <property type="match status" value="1"/>
</dbReference>
<reference evidence="13" key="1">
    <citation type="journal article" date="2023" name="Science">
        <title>Genome structures resolve the early diversification of teleost fishes.</title>
        <authorList>
            <person name="Parey E."/>
            <person name="Louis A."/>
            <person name="Montfort J."/>
            <person name="Bouchez O."/>
            <person name="Roques C."/>
            <person name="Iampietro C."/>
            <person name="Lluch J."/>
            <person name="Castinel A."/>
            <person name="Donnadieu C."/>
            <person name="Desvignes T."/>
            <person name="Floi Bucao C."/>
            <person name="Jouanno E."/>
            <person name="Wen M."/>
            <person name="Mejri S."/>
            <person name="Dirks R."/>
            <person name="Jansen H."/>
            <person name="Henkel C."/>
            <person name="Chen W.J."/>
            <person name="Zahm M."/>
            <person name="Cabau C."/>
            <person name="Klopp C."/>
            <person name="Thompson A.W."/>
            <person name="Robinson-Rechavi M."/>
            <person name="Braasch I."/>
            <person name="Lecointre G."/>
            <person name="Bobe J."/>
            <person name="Postlethwait J.H."/>
            <person name="Berthelot C."/>
            <person name="Roest Crollius H."/>
            <person name="Guiguen Y."/>
        </authorList>
    </citation>
    <scope>NUCLEOTIDE SEQUENCE</scope>
    <source>
        <strain evidence="13">NC1722</strain>
    </source>
</reference>
<sequence length="1681" mass="182764">MSSRRPLLRSYSGNGRYGSFNGEDITSTSSRADGRNYSCTPEDAAIYQASARNSRGIVSCSGVLEVGAMNEFKIHQRFFAKVKQKADAKRKDLEQSRQRGRETARHTATEQPHTTRPIQVQRRIRSPSEPRLTLPSSTPEAKLPEQPLVAAETSITNGFAVHQEPVKENGKPSFLYVRGKVEIITTRPATKDSLAKKMIKIMGVESDGPKDDSAGDGSLGNEKEVSNGGMSLARYLTESSKLDPSGNQRDTTCPEEASKPWPATGHQGAIERGNAKQNVAPRQGLLSLSAPEEMVVAQVAAQKEPELPNALTSMFFSLRDMFFRNKNKHEDAMANRTDAPHVHTARTEEKEPPSILPLPHPEPPQTPQWETGGKMEAIRTPVRHTEPAKADRASPSANLHVKGPLSAETQTPEPQADPTVEEKQGSRPSPGVTVRSVASPAGGAGVGDLAVPASCLNKPAPIQPQVAEWSWSPETVPMPQPPSETEVAVDRMQKNGIDAPASKDLPTSQREQHVQPSASTAEHVWADDGEMCIMHKHNHSASEHLSENTQSYSNGLDVTQTEPSNGLQKSALNGMGESEDTVECQVTPVVDPHLVEPADAAVEKDDGIRASVMENRDSNLRSQDDTAAFVQEPAEMEGTEIQMNTIQKKEMDPSETQGCKGVTDAPAVVEEKVVTEGKEILMNVAPKIETGGLSGAQREKGEATVSTEPTAVPVKLPDATQPGEVLQTVPIVPGNVTDATEPPEPEPEPERLKLELILPEVPRVLDRISVPKLAVQESQAEEIIEPPTPFTDSASAILEQSILKRDAMEFQLLVVAESRAVPIPMAPMGIAGSNGGHSPPKEIQKAEQDQEAKTGAQEAATEANSVPVISVSFQDGSGLSKTDTECQLNSVKMPIVIRSPPKVPTFVVPPISTICVDSVAEENLSSKDEVKELDSLVTLLQGVKSDLDSCVIPSIAEVTSTSHDIEKNTTTKKSSILENTRVVPLGITMPEPIGIAELPSIVSESPLENPLPHANVNVSKLDKEQQPKEFQAGSDTHVDRLQKDKLNFEKYSLTGPELPPLSPTIPRRCPARGTPGIEAPGLLAVPIIQVDSALSVEKQAKDGAMGDALPPPVPSCESSPQLRRRDSLTPIPSATPEELASGARRKLFIPKPKGEEVEGLLGATDTQPKKDEAPKRRKLSQEQETPYTSPGQSRRPSLLHLPAGQQTPSVPKRSPLLGRKKTTLEVPKRTEEKVQEPGAIKTEPKSAEKDKLDPLKAPQVIRKIRAEPFPDTAGHLKLWCQFFSVRSDSTITWYRDELKIAVVNRSAGDESQVALAVVQASSRDCGVYGCSISNEYGTDSTDFLLSADLLSEFLLREDLEVGEEVEMTPMVFTRGLADPGNWGNKFFGRIMIVEWNIGEGCTRKACRVKVIYGLAPVFASGSICVIKVQSPIAYGKKDKNNLVERNLEITKQECKVQNMIREYCKVFTAEARVTDNFGLELEVIPLYLMYQPANTIPYATVEADLKGLFLKYCLTDSTGRLIMRTGSEVEQKCCTFQHWIHQWTNGNLLLTHLEGVDGKITNVGVATKLKGYQGLSDRGTPKVFEQFVAQHQCNNYCGLLCLQSLKVVDSMMQPTKLKGSRSPMLNRRGSASPQLLRKGGTSPQNPRKVSSSPKLARKLSEPGDGSPAVKHKTVEVPKLVR</sequence>
<evidence type="ECO:0000256" key="6">
    <source>
        <dbReference type="ARBA" id="ARBA00023157"/>
    </source>
</evidence>
<proteinExistence type="inferred from homology"/>
<feature type="compositionally biased region" description="Basic and acidic residues" evidence="10">
    <location>
        <begin position="84"/>
        <end position="108"/>
    </location>
</feature>
<dbReference type="PANTHER" id="PTHR47091:SF1">
    <property type="entry name" value="ALPHA-PROTEIN KINASE 3"/>
    <property type="match status" value="1"/>
</dbReference>
<dbReference type="Gene3D" id="3.20.200.10">
    <property type="entry name" value="MHCK/EF2 kinase"/>
    <property type="match status" value="1"/>
</dbReference>
<feature type="compositionally biased region" description="Basic and acidic residues" evidence="10">
    <location>
        <begin position="1222"/>
        <end position="1235"/>
    </location>
</feature>
<dbReference type="GO" id="GO:0005524">
    <property type="term" value="F:ATP binding"/>
    <property type="evidence" value="ECO:0007669"/>
    <property type="project" value="InterPro"/>
</dbReference>
<feature type="region of interest" description="Disordered" evidence="10">
    <location>
        <begin position="495"/>
        <end position="521"/>
    </location>
</feature>